<dbReference type="SMART" id="SM00850">
    <property type="entry name" value="LytTR"/>
    <property type="match status" value="1"/>
</dbReference>
<dbReference type="EMBL" id="QNRT01000001">
    <property type="protein sequence ID" value="RBP52653.1"/>
    <property type="molecule type" value="Genomic_DNA"/>
</dbReference>
<keyword evidence="2" id="KW-0597">Phosphoprotein</keyword>
<evidence type="ECO:0000313" key="5">
    <source>
        <dbReference type="EMBL" id="RBP52653.1"/>
    </source>
</evidence>
<dbReference type="Gene3D" id="2.40.50.1020">
    <property type="entry name" value="LytTr DNA-binding domain"/>
    <property type="match status" value="1"/>
</dbReference>
<dbReference type="InterPro" id="IPR052048">
    <property type="entry name" value="ST_Response_Regulator"/>
</dbReference>
<dbReference type="SMART" id="SM00448">
    <property type="entry name" value="REC"/>
    <property type="match status" value="1"/>
</dbReference>
<accession>A0A395JMY5</accession>
<dbReference type="InterPro" id="IPR011006">
    <property type="entry name" value="CheY-like_superfamily"/>
</dbReference>
<evidence type="ECO:0000259" key="3">
    <source>
        <dbReference type="PROSITE" id="PS50110"/>
    </source>
</evidence>
<evidence type="ECO:0000256" key="1">
    <source>
        <dbReference type="ARBA" id="ARBA00023012"/>
    </source>
</evidence>
<dbReference type="InterPro" id="IPR001789">
    <property type="entry name" value="Sig_transdc_resp-reg_receiver"/>
</dbReference>
<proteinExistence type="predicted"/>
<dbReference type="PROSITE" id="PS50110">
    <property type="entry name" value="RESPONSE_REGULATORY"/>
    <property type="match status" value="1"/>
</dbReference>
<feature type="modified residue" description="4-aspartylphosphate" evidence="2">
    <location>
        <position position="54"/>
    </location>
</feature>
<dbReference type="RefSeq" id="WP_113952285.1">
    <property type="nucleotide sequence ID" value="NZ_QNRT01000001.1"/>
</dbReference>
<keyword evidence="6" id="KW-1185">Reference proteome</keyword>
<keyword evidence="1" id="KW-0902">Two-component regulatory system</keyword>
<evidence type="ECO:0000256" key="2">
    <source>
        <dbReference type="PROSITE-ProRule" id="PRU00169"/>
    </source>
</evidence>
<dbReference type="PANTHER" id="PTHR43228">
    <property type="entry name" value="TWO-COMPONENT RESPONSE REGULATOR"/>
    <property type="match status" value="1"/>
</dbReference>
<dbReference type="GO" id="GO:0003677">
    <property type="term" value="F:DNA binding"/>
    <property type="evidence" value="ECO:0007669"/>
    <property type="project" value="InterPro"/>
</dbReference>
<feature type="domain" description="HTH LytTR-type" evidence="4">
    <location>
        <begin position="138"/>
        <end position="242"/>
    </location>
</feature>
<protein>
    <submittedName>
        <fullName evidence="5">LytTR family two component transcriptional regulator</fullName>
    </submittedName>
</protein>
<organism evidence="5 6">
    <name type="scientific">Arenicella xantha</name>
    <dbReference type="NCBI Taxonomy" id="644221"/>
    <lineage>
        <taxon>Bacteria</taxon>
        <taxon>Pseudomonadati</taxon>
        <taxon>Pseudomonadota</taxon>
        <taxon>Gammaproteobacteria</taxon>
        <taxon>Arenicellales</taxon>
        <taxon>Arenicellaceae</taxon>
        <taxon>Arenicella</taxon>
    </lineage>
</organism>
<dbReference type="PROSITE" id="PS50930">
    <property type="entry name" value="HTH_LYTTR"/>
    <property type="match status" value="1"/>
</dbReference>
<dbReference type="Pfam" id="PF00072">
    <property type="entry name" value="Response_reg"/>
    <property type="match status" value="1"/>
</dbReference>
<gene>
    <name evidence="5" type="ORF">DFR28_10135</name>
</gene>
<dbReference type="InParanoid" id="A0A395JMY5"/>
<dbReference type="Pfam" id="PF04397">
    <property type="entry name" value="LytTR"/>
    <property type="match status" value="1"/>
</dbReference>
<dbReference type="SUPFAM" id="SSF52172">
    <property type="entry name" value="CheY-like"/>
    <property type="match status" value="1"/>
</dbReference>
<name>A0A395JMY5_9GAMM</name>
<evidence type="ECO:0000259" key="4">
    <source>
        <dbReference type="PROSITE" id="PS50930"/>
    </source>
</evidence>
<evidence type="ECO:0000313" key="6">
    <source>
        <dbReference type="Proteomes" id="UP000253083"/>
    </source>
</evidence>
<dbReference type="PANTHER" id="PTHR43228:SF1">
    <property type="entry name" value="TWO-COMPONENT RESPONSE REGULATOR ARR22"/>
    <property type="match status" value="1"/>
</dbReference>
<dbReference type="GO" id="GO:0000160">
    <property type="term" value="P:phosphorelay signal transduction system"/>
    <property type="evidence" value="ECO:0007669"/>
    <property type="project" value="UniProtKB-KW"/>
</dbReference>
<feature type="domain" description="Response regulatory" evidence="3">
    <location>
        <begin position="4"/>
        <end position="118"/>
    </location>
</feature>
<dbReference type="AlphaFoldDB" id="A0A395JMY5"/>
<dbReference type="Gene3D" id="3.40.50.2300">
    <property type="match status" value="1"/>
</dbReference>
<dbReference type="OrthoDB" id="236568at2"/>
<comment type="caution">
    <text evidence="5">The sequence shown here is derived from an EMBL/GenBank/DDBJ whole genome shotgun (WGS) entry which is preliminary data.</text>
</comment>
<dbReference type="InterPro" id="IPR007492">
    <property type="entry name" value="LytTR_DNA-bd_dom"/>
</dbReference>
<sequence length="242" mass="27334">MQIRAAVVDDEPLARARLKRLLQQCDVNVVAEGVNGQEAVDMVSQHAIDILFIDINMPVKNGLQAVREMDLLEIDLPAVCFCTAYNEFALKAFQTNAIAYLLKPVQLDDIRAALTKAAQFNRYQLNSLLQKNVATKSISLCLHGALENVPANRVLCFKAIEKNIFAILDSGEEVLVQKTLKELEQEYSEVFIRVHRNALMNMNEAHRLEKLHDGQNTVVLRTLDLSLPVSRRHLAQVKKCFR</sequence>
<reference evidence="5 6" key="1">
    <citation type="submission" date="2018-06" db="EMBL/GenBank/DDBJ databases">
        <title>Genomic Encyclopedia of Type Strains, Phase IV (KMG-IV): sequencing the most valuable type-strain genomes for metagenomic binning, comparative biology and taxonomic classification.</title>
        <authorList>
            <person name="Goeker M."/>
        </authorList>
    </citation>
    <scope>NUCLEOTIDE SEQUENCE [LARGE SCALE GENOMIC DNA]</scope>
    <source>
        <strain evidence="5 6">DSM 24032</strain>
    </source>
</reference>
<dbReference type="Proteomes" id="UP000253083">
    <property type="component" value="Unassembled WGS sequence"/>
</dbReference>